<protein>
    <submittedName>
        <fullName evidence="1">Uncharacterized protein</fullName>
    </submittedName>
</protein>
<dbReference type="Proteomes" id="UP001143545">
    <property type="component" value="Unassembled WGS sequence"/>
</dbReference>
<reference evidence="1" key="1">
    <citation type="submission" date="2022-07" db="EMBL/GenBank/DDBJ databases">
        <title>Taxonomy of Novel Oxalotrophic and Methylotrophic Bacteria.</title>
        <authorList>
            <person name="Sahin N."/>
            <person name="Tani A."/>
        </authorList>
    </citation>
    <scope>NUCLEOTIDE SEQUENCE</scope>
    <source>
        <strain evidence="1">AM327</strain>
    </source>
</reference>
<gene>
    <name evidence="1" type="ORF">NBRC110019_22650</name>
</gene>
<dbReference type="RefSeq" id="WP_281754988.1">
    <property type="nucleotide sequence ID" value="NZ_BRVP01000015.1"/>
</dbReference>
<evidence type="ECO:0000313" key="2">
    <source>
        <dbReference type="Proteomes" id="UP001143545"/>
    </source>
</evidence>
<evidence type="ECO:0000313" key="1">
    <source>
        <dbReference type="EMBL" id="GLB53225.1"/>
    </source>
</evidence>
<proteinExistence type="predicted"/>
<keyword evidence="2" id="KW-1185">Reference proteome</keyword>
<dbReference type="AlphaFoldDB" id="A0A9W6EU99"/>
<comment type="caution">
    <text evidence="1">The sequence shown here is derived from an EMBL/GenBank/DDBJ whole genome shotgun (WGS) entry which is preliminary data.</text>
</comment>
<organism evidence="1 2">
    <name type="scientific">Neptunitalea chrysea</name>
    <dbReference type="NCBI Taxonomy" id="1647581"/>
    <lineage>
        <taxon>Bacteria</taxon>
        <taxon>Pseudomonadati</taxon>
        <taxon>Bacteroidota</taxon>
        <taxon>Flavobacteriia</taxon>
        <taxon>Flavobacteriales</taxon>
        <taxon>Flavobacteriaceae</taxon>
        <taxon>Neptunitalea</taxon>
    </lineage>
</organism>
<accession>A0A9W6EU99</accession>
<sequence length="138" mass="16406">MKSILKKLNVFFQTEILVLNLPSEFEKNFNKIKNVEIFESLVQLNKFSYGILFTKSIENLKNQLGTLLPKIEDDGELWVVFPTKTSGIQTDICTKYNWHLLRNNCFEIVDEKQINNNWKAKRFRKLEYTKWKELSKIA</sequence>
<dbReference type="EMBL" id="BRVP01000015">
    <property type="protein sequence ID" value="GLB53225.1"/>
    <property type="molecule type" value="Genomic_DNA"/>
</dbReference>
<name>A0A9W6EU99_9FLAO</name>